<dbReference type="InterPro" id="IPR050536">
    <property type="entry name" value="DtxR_MntR_Metal-Reg"/>
</dbReference>
<dbReference type="InterPro" id="IPR036421">
    <property type="entry name" value="Fe_dep_repressor_sf"/>
</dbReference>
<dbReference type="PANTHER" id="PTHR33238">
    <property type="entry name" value="IRON (METAL) DEPENDENT REPRESSOR, DTXR FAMILY"/>
    <property type="match status" value="1"/>
</dbReference>
<evidence type="ECO:0000256" key="2">
    <source>
        <dbReference type="ARBA" id="ARBA00023015"/>
    </source>
</evidence>
<dbReference type="InterPro" id="IPR001367">
    <property type="entry name" value="Fe_dep_repressor"/>
</dbReference>
<evidence type="ECO:0000256" key="3">
    <source>
        <dbReference type="ARBA" id="ARBA00023125"/>
    </source>
</evidence>
<dbReference type="SUPFAM" id="SSF46785">
    <property type="entry name" value="Winged helix' DNA-binding domain"/>
    <property type="match status" value="1"/>
</dbReference>
<keyword evidence="3" id="KW-0238">DNA-binding</keyword>
<evidence type="ECO:0000313" key="7">
    <source>
        <dbReference type="Proteomes" id="UP000287601"/>
    </source>
</evidence>
<dbReference type="GO" id="GO:0046983">
    <property type="term" value="F:protein dimerization activity"/>
    <property type="evidence" value="ECO:0007669"/>
    <property type="project" value="InterPro"/>
</dbReference>
<protein>
    <submittedName>
        <fullName evidence="6">DtxR family transcriptional regulator</fullName>
    </submittedName>
</protein>
<keyword evidence="7" id="KW-1185">Reference proteome</keyword>
<dbReference type="PROSITE" id="PS50944">
    <property type="entry name" value="HTH_DTXR"/>
    <property type="match status" value="1"/>
</dbReference>
<dbReference type="InterPro" id="IPR022687">
    <property type="entry name" value="HTH_DTXR"/>
</dbReference>
<dbReference type="InterPro" id="IPR022689">
    <property type="entry name" value="Iron_dep_repressor"/>
</dbReference>
<dbReference type="GO" id="GO:0003677">
    <property type="term" value="F:DNA binding"/>
    <property type="evidence" value="ECO:0007669"/>
    <property type="project" value="UniProtKB-KW"/>
</dbReference>
<dbReference type="InterPro" id="IPR036390">
    <property type="entry name" value="WH_DNA-bd_sf"/>
</dbReference>
<dbReference type="Gene3D" id="1.10.10.10">
    <property type="entry name" value="Winged helix-like DNA-binding domain superfamily/Winged helix DNA-binding domain"/>
    <property type="match status" value="1"/>
</dbReference>
<organism evidence="6 7">
    <name type="scientific">Aminipila luticellarii</name>
    <dbReference type="NCBI Taxonomy" id="2507160"/>
    <lineage>
        <taxon>Bacteria</taxon>
        <taxon>Bacillati</taxon>
        <taxon>Bacillota</taxon>
        <taxon>Clostridia</taxon>
        <taxon>Peptostreptococcales</taxon>
        <taxon>Anaerovoracaceae</taxon>
        <taxon>Aminipila</taxon>
    </lineage>
</organism>
<dbReference type="Proteomes" id="UP000287601">
    <property type="component" value="Chromosome"/>
</dbReference>
<evidence type="ECO:0000313" key="6">
    <source>
        <dbReference type="EMBL" id="QAT43407.1"/>
    </source>
</evidence>
<dbReference type="RefSeq" id="WP_128746186.1">
    <property type="nucleotide sequence ID" value="NZ_CP035281.1"/>
</dbReference>
<dbReference type="InterPro" id="IPR036388">
    <property type="entry name" value="WH-like_DNA-bd_sf"/>
</dbReference>
<keyword evidence="4" id="KW-0804">Transcription</keyword>
<dbReference type="PANTHER" id="PTHR33238:SF7">
    <property type="entry name" value="IRON-DEPENDENT TRANSCRIPTIONAL REGULATOR"/>
    <property type="match status" value="1"/>
</dbReference>
<evidence type="ECO:0000256" key="4">
    <source>
        <dbReference type="ARBA" id="ARBA00023163"/>
    </source>
</evidence>
<feature type="domain" description="HTH dtxR-type" evidence="5">
    <location>
        <begin position="22"/>
        <end position="83"/>
    </location>
</feature>
<gene>
    <name evidence="6" type="ORF">EQM06_09370</name>
</gene>
<keyword evidence="2" id="KW-0805">Transcription regulation</keyword>
<accession>A0A410PWV5</accession>
<dbReference type="SMART" id="SM00529">
    <property type="entry name" value="HTH_DTXR"/>
    <property type="match status" value="1"/>
</dbReference>
<dbReference type="OrthoDB" id="9791355at2"/>
<evidence type="ECO:0000259" key="5">
    <source>
        <dbReference type="PROSITE" id="PS50944"/>
    </source>
</evidence>
<dbReference type="GO" id="GO:0003700">
    <property type="term" value="F:DNA-binding transcription factor activity"/>
    <property type="evidence" value="ECO:0007669"/>
    <property type="project" value="InterPro"/>
</dbReference>
<dbReference type="AlphaFoldDB" id="A0A410PWV5"/>
<evidence type="ECO:0000256" key="1">
    <source>
        <dbReference type="ARBA" id="ARBA00007871"/>
    </source>
</evidence>
<dbReference type="GO" id="GO:0046914">
    <property type="term" value="F:transition metal ion binding"/>
    <property type="evidence" value="ECO:0007669"/>
    <property type="project" value="InterPro"/>
</dbReference>
<dbReference type="EMBL" id="CP035281">
    <property type="protein sequence ID" value="QAT43407.1"/>
    <property type="molecule type" value="Genomic_DNA"/>
</dbReference>
<dbReference type="Pfam" id="PF01325">
    <property type="entry name" value="Fe_dep_repress"/>
    <property type="match status" value="1"/>
</dbReference>
<proteinExistence type="inferred from homology"/>
<dbReference type="KEGG" id="amij:EQM06_09370"/>
<dbReference type="Pfam" id="PF02742">
    <property type="entry name" value="Fe_dep_repr_C"/>
    <property type="match status" value="1"/>
</dbReference>
<sequence length="163" mass="19339">MNNKDFYTVRGYQLLNEKENVLTSSMEDYLEMIYRICSKEGFIRMNELASHLNVRPSSATKLVQKLRSVGFVNYQKYGMIQLTEEGREIGAFLLKRHRIIENFLHTIGVEDTLRDTEMIEHDISPGTLDNLHIFNNFFHENPEILKRYEIYKDQWSQTKKNRG</sequence>
<name>A0A410PWV5_9FIRM</name>
<dbReference type="Gene3D" id="1.10.60.10">
    <property type="entry name" value="Iron dependent repressor, metal binding and dimerisation domain"/>
    <property type="match status" value="1"/>
</dbReference>
<dbReference type="SUPFAM" id="SSF47979">
    <property type="entry name" value="Iron-dependent repressor protein, dimerization domain"/>
    <property type="match status" value="1"/>
</dbReference>
<comment type="similarity">
    <text evidence="1">Belongs to the DtxR/MntR family.</text>
</comment>
<reference evidence="6 7" key="1">
    <citation type="submission" date="2019-01" db="EMBL/GenBank/DDBJ databases">
        <title>Draft genomes of a novel of Aminipila strains.</title>
        <authorList>
            <person name="Ma S."/>
        </authorList>
    </citation>
    <scope>NUCLEOTIDE SEQUENCE [LARGE SCALE GENOMIC DNA]</scope>
    <source>
        <strain evidence="7">JN-39</strain>
    </source>
</reference>